<evidence type="ECO:0000313" key="2">
    <source>
        <dbReference type="Proteomes" id="UP001605036"/>
    </source>
</evidence>
<gene>
    <name evidence="1" type="ORF">R1flu_018225</name>
</gene>
<comment type="caution">
    <text evidence="1">The sequence shown here is derived from an EMBL/GenBank/DDBJ whole genome shotgun (WGS) entry which is preliminary data.</text>
</comment>
<proteinExistence type="predicted"/>
<dbReference type="EMBL" id="JBHFFA010000001">
    <property type="protein sequence ID" value="KAL2650097.1"/>
    <property type="molecule type" value="Genomic_DNA"/>
</dbReference>
<sequence>MLQGPGEPVKEELEGLLIRDVDADWTGKLASSALRRRPVSSAKSASSICLLPPSNALLGISTLLKSPTERIVPSELIMVRPSIPQASGGGDEKSRVYIHYVLFSDFFRIINRALSLGCYFIPVSLSAKYL</sequence>
<dbReference type="Proteomes" id="UP001605036">
    <property type="component" value="Unassembled WGS sequence"/>
</dbReference>
<organism evidence="1 2">
    <name type="scientific">Riccia fluitans</name>
    <dbReference type="NCBI Taxonomy" id="41844"/>
    <lineage>
        <taxon>Eukaryota</taxon>
        <taxon>Viridiplantae</taxon>
        <taxon>Streptophyta</taxon>
        <taxon>Embryophyta</taxon>
        <taxon>Marchantiophyta</taxon>
        <taxon>Marchantiopsida</taxon>
        <taxon>Marchantiidae</taxon>
        <taxon>Marchantiales</taxon>
        <taxon>Ricciaceae</taxon>
        <taxon>Riccia</taxon>
    </lineage>
</organism>
<accession>A0ABD1ZFF4</accession>
<evidence type="ECO:0000313" key="1">
    <source>
        <dbReference type="EMBL" id="KAL2650097.1"/>
    </source>
</evidence>
<name>A0ABD1ZFF4_9MARC</name>
<protein>
    <submittedName>
        <fullName evidence="1">Uncharacterized protein</fullName>
    </submittedName>
</protein>
<dbReference type="AlphaFoldDB" id="A0ABD1ZFF4"/>
<keyword evidence="2" id="KW-1185">Reference proteome</keyword>
<reference evidence="1 2" key="1">
    <citation type="submission" date="2024-09" db="EMBL/GenBank/DDBJ databases">
        <title>Chromosome-scale assembly of Riccia fluitans.</title>
        <authorList>
            <person name="Paukszto L."/>
            <person name="Sawicki J."/>
            <person name="Karawczyk K."/>
            <person name="Piernik-Szablinska J."/>
            <person name="Szczecinska M."/>
            <person name="Mazdziarz M."/>
        </authorList>
    </citation>
    <scope>NUCLEOTIDE SEQUENCE [LARGE SCALE GENOMIC DNA]</scope>
    <source>
        <strain evidence="1">Rf_01</strain>
        <tissue evidence="1">Aerial parts of the thallus</tissue>
    </source>
</reference>